<dbReference type="Proteomes" id="UP001589738">
    <property type="component" value="Unassembled WGS sequence"/>
</dbReference>
<keyword evidence="1 3" id="KW-0474">Menaquinone biosynthesis</keyword>
<comment type="caution">
    <text evidence="5">The sequence shown here is derived from an EMBL/GenBank/DDBJ whole genome shotgun (WGS) entry which is preliminary data.</text>
</comment>
<dbReference type="InterPro" id="IPR000073">
    <property type="entry name" value="AB_hydrolase_1"/>
</dbReference>
<dbReference type="HAMAP" id="MF_01660">
    <property type="entry name" value="MenH"/>
    <property type="match status" value="1"/>
</dbReference>
<dbReference type="Pfam" id="PF00561">
    <property type="entry name" value="Abhydrolase_1"/>
    <property type="match status" value="1"/>
</dbReference>
<comment type="pathway">
    <text evidence="3">Quinol/quinone metabolism; 1,4-dihydroxy-2-naphthoate biosynthesis; 1,4-dihydroxy-2-naphthoate from chorismate: step 3/7.</text>
</comment>
<keyword evidence="2 3" id="KW-0456">Lyase</keyword>
<dbReference type="PANTHER" id="PTHR42916">
    <property type="entry name" value="2-SUCCINYL-5-ENOLPYRUVYL-6-HYDROXY-3-CYCLOHEXENE-1-CARBOXYLATE SYNTHASE"/>
    <property type="match status" value="1"/>
</dbReference>
<dbReference type="PRINTS" id="PR00111">
    <property type="entry name" value="ABHYDROLASE"/>
</dbReference>
<reference evidence="5 6" key="1">
    <citation type="submission" date="2024-09" db="EMBL/GenBank/DDBJ databases">
        <authorList>
            <person name="Sun Q."/>
            <person name="Mori K."/>
        </authorList>
    </citation>
    <scope>NUCLEOTIDE SEQUENCE [LARGE SCALE GENOMIC DNA]</scope>
    <source>
        <strain evidence="5 6">CGMCC 1.9126</strain>
    </source>
</reference>
<evidence type="ECO:0000256" key="2">
    <source>
        <dbReference type="ARBA" id="ARBA00023239"/>
    </source>
</evidence>
<dbReference type="PANTHER" id="PTHR42916:SF1">
    <property type="entry name" value="PROTEIN PHYLLO, CHLOROPLASTIC"/>
    <property type="match status" value="1"/>
</dbReference>
<comment type="similarity">
    <text evidence="3">Belongs to the AB hydrolase superfamily. MenH family.</text>
</comment>
<evidence type="ECO:0000256" key="3">
    <source>
        <dbReference type="HAMAP-Rule" id="MF_01660"/>
    </source>
</evidence>
<evidence type="ECO:0000313" key="6">
    <source>
        <dbReference type="Proteomes" id="UP001589738"/>
    </source>
</evidence>
<proteinExistence type="inferred from homology"/>
<comment type="catalytic activity">
    <reaction evidence="3">
        <text>5-enolpyruvoyl-6-hydroxy-2-succinyl-cyclohex-3-ene-1-carboxylate = (1R,6R)-6-hydroxy-2-succinyl-cyclohexa-2,4-diene-1-carboxylate + pyruvate</text>
        <dbReference type="Rhea" id="RHEA:25597"/>
        <dbReference type="ChEBI" id="CHEBI:15361"/>
        <dbReference type="ChEBI" id="CHEBI:58689"/>
        <dbReference type="ChEBI" id="CHEBI:58818"/>
        <dbReference type="EC" id="4.2.99.20"/>
    </reaction>
</comment>
<keyword evidence="6" id="KW-1185">Reference proteome</keyword>
<comment type="function">
    <text evidence="3">Catalyzes a proton abstraction reaction that results in 2,5-elimination of pyruvate from 2-succinyl-5-enolpyruvyl-6-hydroxy-3-cyclohexene-1-carboxylate (SEPHCHC) and the formation of 2-succinyl-6-hydroxy-2,4-cyclohexadiene-1-carboxylate (SHCHC).</text>
</comment>
<dbReference type="SUPFAM" id="SSF53474">
    <property type="entry name" value="alpha/beta-Hydrolases"/>
    <property type="match status" value="1"/>
</dbReference>
<dbReference type="RefSeq" id="WP_340904988.1">
    <property type="nucleotide sequence ID" value="NZ_JBHLUU010000009.1"/>
</dbReference>
<dbReference type="Gene3D" id="3.40.50.1820">
    <property type="entry name" value="alpha/beta hydrolase"/>
    <property type="match status" value="1"/>
</dbReference>
<dbReference type="InterPro" id="IPR029058">
    <property type="entry name" value="AB_hydrolase_fold"/>
</dbReference>
<comment type="pathway">
    <text evidence="3">Quinol/quinone metabolism; menaquinone biosynthesis.</text>
</comment>
<gene>
    <name evidence="3 5" type="primary">menH</name>
    <name evidence="5" type="ORF">ACFFHF_01295</name>
</gene>
<protein>
    <recommendedName>
        <fullName evidence="3">Putative 2-succinyl-6-hydroxy-2,4-cyclohexadiene-1-carboxylate synthase</fullName>
        <shortName evidence="3">SHCHC synthase</shortName>
        <ecNumber evidence="3">4.2.99.20</ecNumber>
    </recommendedName>
</protein>
<evidence type="ECO:0000313" key="5">
    <source>
        <dbReference type="EMBL" id="MFC0473950.1"/>
    </source>
</evidence>
<name>A0ABV6KLZ8_9BACI</name>
<dbReference type="NCBIfam" id="TIGR03695">
    <property type="entry name" value="menH_SHCHC"/>
    <property type="match status" value="1"/>
</dbReference>
<feature type="domain" description="AB hydrolase-1" evidence="4">
    <location>
        <begin position="20"/>
        <end position="254"/>
    </location>
</feature>
<dbReference type="EMBL" id="JBHLUU010000009">
    <property type="protein sequence ID" value="MFC0473950.1"/>
    <property type="molecule type" value="Genomic_DNA"/>
</dbReference>
<dbReference type="EC" id="4.2.99.20" evidence="3"/>
<organism evidence="5 6">
    <name type="scientific">Robertmurraya beringensis</name>
    <dbReference type="NCBI Taxonomy" id="641660"/>
    <lineage>
        <taxon>Bacteria</taxon>
        <taxon>Bacillati</taxon>
        <taxon>Bacillota</taxon>
        <taxon>Bacilli</taxon>
        <taxon>Bacillales</taxon>
        <taxon>Bacillaceae</taxon>
        <taxon>Robertmurraya</taxon>
    </lineage>
</organism>
<evidence type="ECO:0000259" key="4">
    <source>
        <dbReference type="Pfam" id="PF00561"/>
    </source>
</evidence>
<comment type="subunit">
    <text evidence="3">Monomer.</text>
</comment>
<evidence type="ECO:0000256" key="1">
    <source>
        <dbReference type="ARBA" id="ARBA00022428"/>
    </source>
</evidence>
<dbReference type="GO" id="GO:0070205">
    <property type="term" value="F:2-succinyl-6-hydroxy-2,4-cyclohexadiene-1-carboxylate synthase activity"/>
    <property type="evidence" value="ECO:0007669"/>
    <property type="project" value="UniProtKB-EC"/>
</dbReference>
<accession>A0ABV6KLZ8</accession>
<dbReference type="InterPro" id="IPR022485">
    <property type="entry name" value="SHCHC_synthase_MenH"/>
</dbReference>
<sequence>MKIEVHGVEYHVEVSGEGFPIVLLHGFTGDISTWSDCEELLKKNSRIIKVDLVGHGKSSSPDSIERYEMKSVVEDLRSIFQNLNIEQADVVGYSMGGRVALAFALMNPTLVRNLVLESASPGLVTEEDRRSRREQDEQLANKIQKNGLDWFVEYWSNIPLFESQKKLPVLIRQRIKEQRKQNSIKGLANSLIGMGTGSQPSYWERLNEYPGKVLLLTGSMDQKFVNIAEKMTKYLKKSQWVNIDGCGHAIHVEQPEKFGTIVSGFLSNKSDS</sequence>